<dbReference type="GeneID" id="106459322"/>
<dbReference type="PROSITE" id="PS51983">
    <property type="entry name" value="CUTL"/>
    <property type="match status" value="1"/>
</dbReference>
<evidence type="ECO:0000256" key="6">
    <source>
        <dbReference type="ARBA" id="ARBA00023242"/>
    </source>
</evidence>
<reference evidence="10" key="1">
    <citation type="submission" date="2025-08" db="UniProtKB">
        <authorList>
            <consortium name="RefSeq"/>
        </authorList>
    </citation>
    <scope>IDENTIFICATION</scope>
    <source>
        <tissue evidence="10">Muscle</tissue>
    </source>
</reference>
<evidence type="ECO:0000256" key="2">
    <source>
        <dbReference type="ARBA" id="ARBA00022737"/>
    </source>
</evidence>
<sequence>MMDFQCAMETVAEAWVAANAQTTLSVTGAKEGQQSILSIQTSMATTNSSGPVVTLQDLSERREHVQDGSESGESSGICSHLSHLTSPTVLGDYRTIHNSRMPVLGPGKALPVHCVVEQAPAQYSSTSGDSTQLSVELDSYAIIPISTLFTEVVQMALVKLGYSASEAVGAKGAIQLRNWKPLAFEQITEMSDATVGEILGELAGIATLRIRLFRQHLKQCIIPAHENRVLTLLPEQTCPRPSLGWELYRYKTASNCNIWTYDMVRNAVLELLREMSQSSLAKICPLPQPVLSNIANNKTKMKIGREKCKEFGKWYIEFRRQNVGASGFITKDTHPHDGRMTFHPSKELPVMREWYQACRNPSLRTLQMYTDILNETTLRQQERPKVTVTCLKNWWKNERQRERKRNGVKCHTRTKHVKNPDVRRQEIIQPRPMMMIEPRFQVLEVRSNLNFNPT</sequence>
<dbReference type="InterPro" id="IPR039673">
    <property type="entry name" value="SATB1/SATB2"/>
</dbReference>
<accession>A0ABM1SDG9</accession>
<dbReference type="PANTHER" id="PTHR15116:SF16">
    <property type="entry name" value="DEFECTIVE PROVENTRICULUS, ISOFORM A"/>
    <property type="match status" value="1"/>
</dbReference>
<keyword evidence="2" id="KW-0677">Repeat</keyword>
<organism evidence="9 10">
    <name type="scientific">Limulus polyphemus</name>
    <name type="common">Atlantic horseshoe crab</name>
    <dbReference type="NCBI Taxonomy" id="6850"/>
    <lineage>
        <taxon>Eukaryota</taxon>
        <taxon>Metazoa</taxon>
        <taxon>Ecdysozoa</taxon>
        <taxon>Arthropoda</taxon>
        <taxon>Chelicerata</taxon>
        <taxon>Merostomata</taxon>
        <taxon>Xiphosura</taxon>
        <taxon>Limulidae</taxon>
        <taxon>Limulus</taxon>
    </lineage>
</organism>
<dbReference type="Proteomes" id="UP000694941">
    <property type="component" value="Unplaced"/>
</dbReference>
<dbReference type="Gene3D" id="3.10.20.710">
    <property type="entry name" value="SATB, ubiquitin-like oligomerisation domain"/>
    <property type="match status" value="1"/>
</dbReference>
<dbReference type="Gene3D" id="1.10.260.70">
    <property type="entry name" value="SATB, CULT domain"/>
    <property type="match status" value="1"/>
</dbReference>
<evidence type="ECO:0000256" key="4">
    <source>
        <dbReference type="ARBA" id="ARBA00023125"/>
    </source>
</evidence>
<keyword evidence="6" id="KW-0539">Nucleus</keyword>
<dbReference type="InterPro" id="IPR009057">
    <property type="entry name" value="Homeodomain-like_sf"/>
</dbReference>
<dbReference type="Pfam" id="PF16557">
    <property type="entry name" value="CUTL"/>
    <property type="match status" value="1"/>
</dbReference>
<dbReference type="Gene3D" id="1.10.10.60">
    <property type="entry name" value="Homeodomain-like"/>
    <property type="match status" value="1"/>
</dbReference>
<dbReference type="RefSeq" id="XP_022241674.1">
    <property type="nucleotide sequence ID" value="XM_022385966.1"/>
</dbReference>
<dbReference type="InterPro" id="IPR032392">
    <property type="entry name" value="ULD"/>
</dbReference>
<name>A0ABM1SDG9_LIMPO</name>
<proteinExistence type="predicted"/>
<evidence type="ECO:0000256" key="1">
    <source>
        <dbReference type="ARBA" id="ARBA00004123"/>
    </source>
</evidence>
<dbReference type="InterPro" id="IPR038216">
    <property type="entry name" value="SATB_CUTL_sf"/>
</dbReference>
<keyword evidence="4" id="KW-0238">DNA-binding</keyword>
<comment type="subcellular location">
    <subcellularLocation>
        <location evidence="1">Nucleus</location>
    </subcellularLocation>
</comment>
<dbReference type="SUPFAM" id="SSF46689">
    <property type="entry name" value="Homeodomain-like"/>
    <property type="match status" value="1"/>
</dbReference>
<dbReference type="Pfam" id="PF16534">
    <property type="entry name" value="ULD"/>
    <property type="match status" value="1"/>
</dbReference>
<evidence type="ECO:0000313" key="10">
    <source>
        <dbReference type="RefSeq" id="XP_022241674.1"/>
    </source>
</evidence>
<dbReference type="InterPro" id="IPR038224">
    <property type="entry name" value="SATB_ULD_sf"/>
</dbReference>
<dbReference type="PROSITE" id="PS51982">
    <property type="entry name" value="CMP"/>
    <property type="match status" value="1"/>
</dbReference>
<dbReference type="InterPro" id="IPR032355">
    <property type="entry name" value="CUTL"/>
</dbReference>
<evidence type="ECO:0000256" key="5">
    <source>
        <dbReference type="ARBA" id="ARBA00023155"/>
    </source>
</evidence>
<evidence type="ECO:0000259" key="8">
    <source>
        <dbReference type="PROSITE" id="PS51983"/>
    </source>
</evidence>
<keyword evidence="3" id="KW-0832">Ubl conjugation</keyword>
<gene>
    <name evidence="10" type="primary">LOC106459322</name>
</gene>
<keyword evidence="5" id="KW-0371">Homeobox</keyword>
<evidence type="ECO:0000259" key="7">
    <source>
        <dbReference type="PROSITE" id="PS51982"/>
    </source>
</evidence>
<keyword evidence="9" id="KW-1185">Reference proteome</keyword>
<dbReference type="PANTHER" id="PTHR15116">
    <property type="entry name" value="DNA-BINDING PROTEIN SATB FAMILY MEMBER"/>
    <property type="match status" value="1"/>
</dbReference>
<feature type="domain" description="CMP" evidence="7">
    <location>
        <begin position="107"/>
        <end position="214"/>
    </location>
</feature>
<evidence type="ECO:0000256" key="3">
    <source>
        <dbReference type="ARBA" id="ARBA00022843"/>
    </source>
</evidence>
<evidence type="ECO:0000313" key="9">
    <source>
        <dbReference type="Proteomes" id="UP000694941"/>
    </source>
</evidence>
<protein>
    <submittedName>
        <fullName evidence="10">Uncharacterized protein LOC106459322 isoform X1</fullName>
    </submittedName>
</protein>
<feature type="domain" description="CUTL" evidence="8">
    <location>
        <begin position="250"/>
        <end position="323"/>
    </location>
</feature>